<dbReference type="InterPro" id="IPR036322">
    <property type="entry name" value="WD40_repeat_dom_sf"/>
</dbReference>
<feature type="repeat" description="WD" evidence="1">
    <location>
        <begin position="463"/>
        <end position="497"/>
    </location>
</feature>
<dbReference type="InterPro" id="IPR015943">
    <property type="entry name" value="WD40/YVTN_repeat-like_dom_sf"/>
</dbReference>
<name>A0A6A5BW83_NAEFO</name>
<evidence type="ECO:0000256" key="1">
    <source>
        <dbReference type="PROSITE-ProRule" id="PRU00221"/>
    </source>
</evidence>
<reference evidence="3 4" key="1">
    <citation type="journal article" date="2019" name="Sci. Rep.">
        <title>Nanopore sequencing improves the draft genome of the human pathogenic amoeba Naegleria fowleri.</title>
        <authorList>
            <person name="Liechti N."/>
            <person name="Schurch N."/>
            <person name="Bruggmann R."/>
            <person name="Wittwer M."/>
        </authorList>
    </citation>
    <scope>NUCLEOTIDE SEQUENCE [LARGE SCALE GENOMIC DNA]</scope>
    <source>
        <strain evidence="3 4">ATCC 30894</strain>
    </source>
</reference>
<feature type="repeat" description="WD" evidence="1">
    <location>
        <begin position="430"/>
        <end position="462"/>
    </location>
</feature>
<dbReference type="Pfam" id="PF00400">
    <property type="entry name" value="WD40"/>
    <property type="match status" value="6"/>
</dbReference>
<dbReference type="PANTHER" id="PTHR19847:SF7">
    <property type="entry name" value="DDB1- AND CUL4-ASSOCIATED FACTOR 11"/>
    <property type="match status" value="1"/>
</dbReference>
<dbReference type="Proteomes" id="UP000444721">
    <property type="component" value="Unassembled WGS sequence"/>
</dbReference>
<dbReference type="PROSITE" id="PS50294">
    <property type="entry name" value="WD_REPEATS_REGION"/>
    <property type="match status" value="2"/>
</dbReference>
<proteinExistence type="predicted"/>
<sequence>MRRLFQVYLSQYLRALETEENDDNNQDQYDDDEYILEEDEEELFNSVYQQQSGEDTEEDDEMYTTTTTTNRGRQSSSGLARTGRDRQTRQQAQKLREEEKERLFQEQVRERLKALNEHELGQIIRAHIGRFCQQPHTSQFQHQNASCSNGMGSCNSNILAASSCVDDADIMIDDGQDVQNNSGCMHDRYKKRHYFSGVNYNNDKSLIHMLHKRKIGGCGAGALHRNCGSRMSQGQLASISSRFIPCTNKGPIGQFDSYLFCGQFSLDGNFFMSACQDQLIRIYDVNTILLKKSAISENTEQTCSNEHDDITSEHHHEDSNSMDDSEEEYYTRPIRSRYGMMHNQNLSKTPTMKHIREIQARDVGWSIIDCNPSPDNKFLVYSSWSAYIHLATFVPHDYDPNEDIDKRVKYIEKHERLYLNPGNIRFCAFSVRFSPNGKEILAGSNDDHLYIYDLDKNIRVERIHAHRSDINSVCYAGSSHPEIFFSGSDDGLCKVWDRRVCSSSSSSAVGVLVGHSDGITCVSSKGDGRYFISNGKDQTCKLWDIRKMADPNSNISQIPKTNNLWDYRYEVAPARHSRVIHHNDQSLMTYTGHQVLQTLIRCYFSPAQSTGQQYIYTGSHDGKIYVYDILTGEIVKRLEGHAHIVRDVHWHPFLPLMFSSSWDGSCLMWER</sequence>
<feature type="compositionally biased region" description="Basic and acidic residues" evidence="2">
    <location>
        <begin position="82"/>
        <end position="99"/>
    </location>
</feature>
<evidence type="ECO:0000313" key="3">
    <source>
        <dbReference type="EMBL" id="KAF0981507.1"/>
    </source>
</evidence>
<feature type="compositionally biased region" description="Basic and acidic residues" evidence="2">
    <location>
        <begin position="305"/>
        <end position="319"/>
    </location>
</feature>
<evidence type="ECO:0000313" key="4">
    <source>
        <dbReference type="Proteomes" id="UP000444721"/>
    </source>
</evidence>
<feature type="repeat" description="WD" evidence="1">
    <location>
        <begin position="512"/>
        <end position="553"/>
    </location>
</feature>
<gene>
    <name evidence="3" type="ORF">FDP41_012164</name>
</gene>
<keyword evidence="1" id="KW-0853">WD repeat</keyword>
<dbReference type="OrthoDB" id="63070at2759"/>
<organism evidence="3 4">
    <name type="scientific">Naegleria fowleri</name>
    <name type="common">Brain eating amoeba</name>
    <dbReference type="NCBI Taxonomy" id="5763"/>
    <lineage>
        <taxon>Eukaryota</taxon>
        <taxon>Discoba</taxon>
        <taxon>Heterolobosea</taxon>
        <taxon>Tetramitia</taxon>
        <taxon>Eutetramitia</taxon>
        <taxon>Vahlkampfiidae</taxon>
        <taxon>Naegleria</taxon>
    </lineage>
</organism>
<dbReference type="SMART" id="SM00320">
    <property type="entry name" value="WD40"/>
    <property type="match status" value="7"/>
</dbReference>
<dbReference type="InterPro" id="IPR051859">
    <property type="entry name" value="DCAF"/>
</dbReference>
<comment type="caution">
    <text evidence="3">The sequence shown here is derived from an EMBL/GenBank/DDBJ whole genome shotgun (WGS) entry which is preliminary data.</text>
</comment>
<dbReference type="VEuPathDB" id="AmoebaDB:NfTy_038500"/>
<dbReference type="SUPFAM" id="SSF50978">
    <property type="entry name" value="WD40 repeat-like"/>
    <property type="match status" value="1"/>
</dbReference>
<feature type="region of interest" description="Disordered" evidence="2">
    <location>
        <begin position="46"/>
        <end position="99"/>
    </location>
</feature>
<dbReference type="PANTHER" id="PTHR19847">
    <property type="entry name" value="DDB1- AND CUL4-ASSOCIATED FACTOR 11"/>
    <property type="match status" value="1"/>
</dbReference>
<dbReference type="EMBL" id="VFQX01000013">
    <property type="protein sequence ID" value="KAF0981507.1"/>
    <property type="molecule type" value="Genomic_DNA"/>
</dbReference>
<dbReference type="AlphaFoldDB" id="A0A6A5BW83"/>
<dbReference type="Gene3D" id="2.130.10.10">
    <property type="entry name" value="YVTN repeat-like/Quinoprotein amine dehydrogenase"/>
    <property type="match status" value="3"/>
</dbReference>
<dbReference type="RefSeq" id="XP_044566220.1">
    <property type="nucleotide sequence ID" value="XM_044702653.1"/>
</dbReference>
<keyword evidence="4" id="KW-1185">Reference proteome</keyword>
<feature type="compositionally biased region" description="Polar residues" evidence="2">
    <location>
        <begin position="70"/>
        <end position="79"/>
    </location>
</feature>
<feature type="region of interest" description="Disordered" evidence="2">
    <location>
        <begin position="300"/>
        <end position="328"/>
    </location>
</feature>
<dbReference type="OMA" id="CDELYQP"/>
<dbReference type="FunFam" id="2.130.10.10:FF:000492">
    <property type="entry name" value="LEC14B homolog isoform X2"/>
    <property type="match status" value="1"/>
</dbReference>
<dbReference type="GeneID" id="68119379"/>
<accession>A0A6A5BW83</accession>
<protein>
    <submittedName>
        <fullName evidence="3">Uncharacterized protein</fullName>
    </submittedName>
</protein>
<evidence type="ECO:0000256" key="2">
    <source>
        <dbReference type="SAM" id="MobiDB-lite"/>
    </source>
</evidence>
<dbReference type="InterPro" id="IPR001680">
    <property type="entry name" value="WD40_rpt"/>
</dbReference>
<dbReference type="GO" id="GO:0043161">
    <property type="term" value="P:proteasome-mediated ubiquitin-dependent protein catabolic process"/>
    <property type="evidence" value="ECO:0007669"/>
    <property type="project" value="TreeGrafter"/>
</dbReference>
<dbReference type="PROSITE" id="PS50082">
    <property type="entry name" value="WD_REPEATS_2"/>
    <property type="match status" value="4"/>
</dbReference>
<dbReference type="GO" id="GO:0080008">
    <property type="term" value="C:Cul4-RING E3 ubiquitin ligase complex"/>
    <property type="evidence" value="ECO:0007669"/>
    <property type="project" value="TreeGrafter"/>
</dbReference>
<dbReference type="VEuPathDB" id="AmoebaDB:NF0046260"/>
<feature type="repeat" description="WD" evidence="1">
    <location>
        <begin position="638"/>
        <end position="671"/>
    </location>
</feature>
<dbReference type="VEuPathDB" id="AmoebaDB:FDP41_012164"/>